<feature type="compositionally biased region" description="Polar residues" evidence="4">
    <location>
        <begin position="91"/>
        <end position="103"/>
    </location>
</feature>
<gene>
    <name evidence="7" type="primary">RAB11FIP5</name>
</gene>
<evidence type="ECO:0000256" key="1">
    <source>
        <dbReference type="ARBA" id="ARBA00022448"/>
    </source>
</evidence>
<dbReference type="GO" id="GO:0005769">
    <property type="term" value="C:early endosome"/>
    <property type="evidence" value="ECO:0007669"/>
    <property type="project" value="TreeGrafter"/>
</dbReference>
<evidence type="ECO:0000259" key="5">
    <source>
        <dbReference type="PROSITE" id="PS51511"/>
    </source>
</evidence>
<dbReference type="GeneID" id="106551436"/>
<dbReference type="RefSeq" id="XP_013925015.1">
    <property type="nucleotide sequence ID" value="XM_014069540.1"/>
</dbReference>
<dbReference type="GO" id="GO:0031267">
    <property type="term" value="F:small GTPase binding"/>
    <property type="evidence" value="ECO:0007669"/>
    <property type="project" value="InterPro"/>
</dbReference>
<evidence type="ECO:0000313" key="6">
    <source>
        <dbReference type="Proteomes" id="UP000504617"/>
    </source>
</evidence>
<dbReference type="GO" id="GO:0005739">
    <property type="term" value="C:mitochondrion"/>
    <property type="evidence" value="ECO:0007669"/>
    <property type="project" value="TreeGrafter"/>
</dbReference>
<dbReference type="Gene3D" id="1.20.5.2440">
    <property type="match status" value="1"/>
</dbReference>
<feature type="compositionally biased region" description="Low complexity" evidence="4">
    <location>
        <begin position="129"/>
        <end position="157"/>
    </location>
</feature>
<feature type="compositionally biased region" description="Basic residues" evidence="4">
    <location>
        <begin position="74"/>
        <end position="86"/>
    </location>
</feature>
<dbReference type="InterPro" id="IPR037245">
    <property type="entry name" value="FIP-RBD_C_sf"/>
</dbReference>
<dbReference type="GO" id="GO:0055037">
    <property type="term" value="C:recycling endosome"/>
    <property type="evidence" value="ECO:0007669"/>
    <property type="project" value="TreeGrafter"/>
</dbReference>
<reference evidence="7" key="1">
    <citation type="submission" date="2025-08" db="UniProtKB">
        <authorList>
            <consortium name="RefSeq"/>
        </authorList>
    </citation>
    <scope>IDENTIFICATION</scope>
</reference>
<evidence type="ECO:0000256" key="3">
    <source>
        <dbReference type="ARBA" id="ARBA00022927"/>
    </source>
</evidence>
<dbReference type="InterPro" id="IPR037789">
    <property type="entry name" value="FIP_classI"/>
</dbReference>
<dbReference type="GO" id="GO:0030141">
    <property type="term" value="C:secretory granule"/>
    <property type="evidence" value="ECO:0007669"/>
    <property type="project" value="TreeGrafter"/>
</dbReference>
<dbReference type="GO" id="GO:0045335">
    <property type="term" value="C:phagocytic vesicle"/>
    <property type="evidence" value="ECO:0007669"/>
    <property type="project" value="TreeGrafter"/>
</dbReference>
<dbReference type="SUPFAM" id="SSF144270">
    <property type="entry name" value="Eferin C-derminal domain-like"/>
    <property type="match status" value="1"/>
</dbReference>
<feature type="compositionally biased region" description="Basic and acidic residues" evidence="4">
    <location>
        <begin position="386"/>
        <end position="395"/>
    </location>
</feature>
<feature type="region of interest" description="Disordered" evidence="4">
    <location>
        <begin position="71"/>
        <end position="184"/>
    </location>
</feature>
<dbReference type="CTD" id="26056"/>
<dbReference type="SUPFAM" id="SSF49562">
    <property type="entry name" value="C2 domain (Calcium/lipid-binding domain, CaLB)"/>
    <property type="match status" value="1"/>
</dbReference>
<feature type="region of interest" description="Disordered" evidence="4">
    <location>
        <begin position="240"/>
        <end position="437"/>
    </location>
</feature>
<accession>A0A6I9YMI5</accession>
<dbReference type="InterPro" id="IPR035892">
    <property type="entry name" value="C2_domain_sf"/>
</dbReference>
<protein>
    <submittedName>
        <fullName evidence="7">Rab11 family-interacting protein 5</fullName>
    </submittedName>
</protein>
<feature type="compositionally biased region" description="Basic and acidic residues" evidence="4">
    <location>
        <begin position="367"/>
        <end position="379"/>
    </location>
</feature>
<feature type="domain" description="FIP-RBD" evidence="5">
    <location>
        <begin position="456"/>
        <end position="518"/>
    </location>
</feature>
<dbReference type="Gene3D" id="2.60.40.150">
    <property type="entry name" value="C2 domain"/>
    <property type="match status" value="1"/>
</dbReference>
<keyword evidence="6" id="KW-1185">Reference proteome</keyword>
<dbReference type="PANTHER" id="PTHR15746">
    <property type="entry name" value="RAB11-RELATED"/>
    <property type="match status" value="1"/>
</dbReference>
<dbReference type="PROSITE" id="PS51511">
    <property type="entry name" value="FIP_RBD"/>
    <property type="match status" value="1"/>
</dbReference>
<dbReference type="OrthoDB" id="8956628at2759"/>
<dbReference type="GO" id="GO:0015031">
    <property type="term" value="P:protein transport"/>
    <property type="evidence" value="ECO:0007669"/>
    <property type="project" value="UniProtKB-KW"/>
</dbReference>
<sequence length="528" mass="57690">LGSSGPDRFLGRAAFPLAALLQDGRNHPDRWYKLHSKPGKKEKDRGEIQLSLQFTRHSLTASMFDLSVKEKPRSPFRRLRDKMKGKHSYDLDSSSAIVPSSTGALDDDFRPGPPKDKARGSFFFKGQLRRSSLTRSSTSLGSASTLSSASSLGALGSTEGGAPSPSRHSSFSTDPAGRDFLPSPQLTHKRAFSDEVGQINLLPEALQGLKTPKDPPSGSSLCINGSHIYCEEPSSKPSFLSLAPFPPAQSEPGKQERGSEAGPPAAQPELPPWTASDSQKGPPKDLPRFIPSPPILAAQEEDKLSVKTIALNKQRVRARREERLQAESKPVPMATPLAFPSEVRRVRPQDERDQRGSLRGHGQSPEPHLEALSGEKEEPQSGSRISPRDPREPARRPSPHPVKPMRSTPGPESPRKETAGLASSLSHGQITGQEQLAPMSAFSGTFAASVVPLEKMEAKQQSPSTKYHHLTREELLQLLLRREAELGKKEEQVRELEGYIDRLLVRIMEQSPTLLQIPLEDGGVKATQ</sequence>
<dbReference type="Pfam" id="PF09457">
    <property type="entry name" value="RBD-FIP"/>
    <property type="match status" value="1"/>
</dbReference>
<dbReference type="KEGG" id="tsr:106551436"/>
<evidence type="ECO:0000256" key="2">
    <source>
        <dbReference type="ARBA" id="ARBA00022553"/>
    </source>
</evidence>
<dbReference type="InterPro" id="IPR019018">
    <property type="entry name" value="Rab-bd_FIP-RBD"/>
</dbReference>
<evidence type="ECO:0000256" key="4">
    <source>
        <dbReference type="SAM" id="MobiDB-lite"/>
    </source>
</evidence>
<feature type="non-terminal residue" evidence="7">
    <location>
        <position position="1"/>
    </location>
</feature>
<organism evidence="6 7">
    <name type="scientific">Thamnophis sirtalis</name>
    <dbReference type="NCBI Taxonomy" id="35019"/>
    <lineage>
        <taxon>Eukaryota</taxon>
        <taxon>Metazoa</taxon>
        <taxon>Chordata</taxon>
        <taxon>Craniata</taxon>
        <taxon>Vertebrata</taxon>
        <taxon>Euteleostomi</taxon>
        <taxon>Lepidosauria</taxon>
        <taxon>Squamata</taxon>
        <taxon>Bifurcata</taxon>
        <taxon>Unidentata</taxon>
        <taxon>Episquamata</taxon>
        <taxon>Toxicofera</taxon>
        <taxon>Serpentes</taxon>
        <taxon>Colubroidea</taxon>
        <taxon>Colubridae</taxon>
        <taxon>Natricinae</taxon>
        <taxon>Thamnophis</taxon>
    </lineage>
</organism>
<dbReference type="GO" id="GO:0045055">
    <property type="term" value="P:regulated exocytosis"/>
    <property type="evidence" value="ECO:0007669"/>
    <property type="project" value="TreeGrafter"/>
</dbReference>
<feature type="compositionally biased region" description="Basic and acidic residues" evidence="4">
    <location>
        <begin position="107"/>
        <end position="119"/>
    </location>
</feature>
<evidence type="ECO:0000313" key="7">
    <source>
        <dbReference type="RefSeq" id="XP_013925015.1"/>
    </source>
</evidence>
<feature type="compositionally biased region" description="Basic and acidic residues" evidence="4">
    <location>
        <begin position="342"/>
        <end position="356"/>
    </location>
</feature>
<feature type="compositionally biased region" description="Polar residues" evidence="4">
    <location>
        <begin position="421"/>
        <end position="434"/>
    </location>
</feature>
<dbReference type="Proteomes" id="UP000504617">
    <property type="component" value="Unplaced"/>
</dbReference>
<keyword evidence="1" id="KW-0813">Transport</keyword>
<keyword evidence="3" id="KW-0653">Protein transport</keyword>
<dbReference type="AlphaFoldDB" id="A0A6I9YMI5"/>
<keyword evidence="2" id="KW-0597">Phosphoprotein</keyword>
<proteinExistence type="predicted"/>
<name>A0A6I9YMI5_9SAUR</name>
<dbReference type="PANTHER" id="PTHR15746:SF14">
    <property type="entry name" value="RAB11 FAMILY-INTERACTING PROTEIN 5"/>
    <property type="match status" value="1"/>
</dbReference>